<dbReference type="Pfam" id="PF03629">
    <property type="entry name" value="SASA"/>
    <property type="match status" value="1"/>
</dbReference>
<dbReference type="AlphaFoldDB" id="A0A0B5QN49"/>
<dbReference type="InterPro" id="IPR036514">
    <property type="entry name" value="SGNH_hydro_sf"/>
</dbReference>
<evidence type="ECO:0000313" key="3">
    <source>
        <dbReference type="EMBL" id="AJG98238.1"/>
    </source>
</evidence>
<dbReference type="KEGG" id="cbei:LF65_01633"/>
<keyword evidence="1" id="KW-0378">Hydrolase</keyword>
<dbReference type="RefSeq" id="WP_041895497.1">
    <property type="nucleotide sequence ID" value="NZ_CP010086.2"/>
</dbReference>
<proteinExistence type="predicted"/>
<organism evidence="3 4">
    <name type="scientific">Clostridium beijerinckii</name>
    <name type="common">Clostridium MP</name>
    <dbReference type="NCBI Taxonomy" id="1520"/>
    <lineage>
        <taxon>Bacteria</taxon>
        <taxon>Bacillati</taxon>
        <taxon>Bacillota</taxon>
        <taxon>Clostridia</taxon>
        <taxon>Eubacteriales</taxon>
        <taxon>Clostridiaceae</taxon>
        <taxon>Clostridium</taxon>
    </lineage>
</organism>
<dbReference type="EMBL" id="CP010086">
    <property type="protein sequence ID" value="AJG98238.1"/>
    <property type="molecule type" value="Genomic_DNA"/>
</dbReference>
<dbReference type="Gene3D" id="3.40.50.1110">
    <property type="entry name" value="SGNH hydrolase"/>
    <property type="match status" value="1"/>
</dbReference>
<dbReference type="OrthoDB" id="9795554at2"/>
<dbReference type="Proteomes" id="UP000031866">
    <property type="component" value="Chromosome"/>
</dbReference>
<dbReference type="PANTHER" id="PTHR22901">
    <property type="entry name" value="SIALATE O-ACETYLESTERASE"/>
    <property type="match status" value="1"/>
</dbReference>
<dbReference type="SUPFAM" id="SSF52266">
    <property type="entry name" value="SGNH hydrolase"/>
    <property type="match status" value="1"/>
</dbReference>
<reference evidence="4" key="1">
    <citation type="submission" date="2014-12" db="EMBL/GenBank/DDBJ databases">
        <title>Genome sequence of Clostridium beijerinckii strain 59B.</title>
        <authorList>
            <person name="Little G.T."/>
            <person name="Minton N.P."/>
        </authorList>
    </citation>
    <scope>NUCLEOTIDE SEQUENCE [LARGE SCALE GENOMIC DNA]</scope>
    <source>
        <strain evidence="4">59B</strain>
    </source>
</reference>
<dbReference type="GO" id="GO:0001681">
    <property type="term" value="F:sialate O-acetylesterase activity"/>
    <property type="evidence" value="ECO:0007669"/>
    <property type="project" value="InterPro"/>
</dbReference>
<protein>
    <recommendedName>
        <fullName evidence="2">Sialate O-acetylesterase domain-containing protein</fullName>
    </recommendedName>
</protein>
<dbReference type="STRING" id="1520.LF65_01633"/>
<sequence>MLKIAMIFGDNMVLQREKLIKIWGTGVPGKLVKGNLKGNEVVVTETYVDDDGNWMLIFQPQEAGRGLELEISDNIETLIIHNIGIGEVWLAGGQSNMEYFLQFDEDKKEVLEGNMNPDIRFFDYPEVSYEGQLEEHDYSRFGRWRKCSNEDLPYFSAVGYYFAKDLQKKLDIPIGVVGCNWGGTPACSWMDTEYLKDNEGKAWLDSYEEAVKDLDVEAYKAAFREDPGNDHSNPLKTMGNIADKIMYPGLTKEEQKEMIKIFAEQEANRSIQVVGPYHERSPGVLYKMMLKKVAPYTIRGVIWYQGESDDEKPELYGTVFGKMIECWRKLWDDQLPFLFVQLAPYGEWIGMTGERFPEVRKQQEFVSKTVPDTWMISSSDAGMEWDIHPKNKKPIGTRLALLARGHIYGENLLCDPPELLNAERVPEGICITFQHGEGLHLNGNMVNALTIINSDGKEITPAQIIVKEEELLIIGDIPENSTISFAQTGYYEVNLYNKEDNPVKPFEVII</sequence>
<dbReference type="InterPro" id="IPR039329">
    <property type="entry name" value="SIAE"/>
</dbReference>
<evidence type="ECO:0000256" key="1">
    <source>
        <dbReference type="ARBA" id="ARBA00022801"/>
    </source>
</evidence>
<name>A0A0B5QN49_CLOBE</name>
<dbReference type="GO" id="GO:0005975">
    <property type="term" value="P:carbohydrate metabolic process"/>
    <property type="evidence" value="ECO:0007669"/>
    <property type="project" value="TreeGrafter"/>
</dbReference>
<gene>
    <name evidence="3" type="ORF">LF65_01633</name>
</gene>
<dbReference type="PANTHER" id="PTHR22901:SF0">
    <property type="entry name" value="SIALATE O-ACETYLESTERASE"/>
    <property type="match status" value="1"/>
</dbReference>
<evidence type="ECO:0000313" key="4">
    <source>
        <dbReference type="Proteomes" id="UP000031866"/>
    </source>
</evidence>
<dbReference type="InterPro" id="IPR005181">
    <property type="entry name" value="SASA"/>
</dbReference>
<feature type="domain" description="Sialate O-acetylesterase" evidence="2">
    <location>
        <begin position="284"/>
        <end position="388"/>
    </location>
</feature>
<evidence type="ECO:0000259" key="2">
    <source>
        <dbReference type="Pfam" id="PF03629"/>
    </source>
</evidence>
<accession>A0A0B5QN49</accession>